<dbReference type="InterPro" id="IPR042566">
    <property type="entry name" value="L1_C"/>
</dbReference>
<reference evidence="1" key="1">
    <citation type="submission" date="2022-03" db="EMBL/GenBank/DDBJ databases">
        <authorList>
            <person name="Alioto T."/>
            <person name="Alioto T."/>
            <person name="Gomez Garrido J."/>
        </authorList>
    </citation>
    <scope>NUCLEOTIDE SEQUENCE</scope>
</reference>
<keyword evidence="2" id="KW-1185">Reference proteome</keyword>
<dbReference type="Proteomes" id="UP001295444">
    <property type="component" value="Chromosome 02"/>
</dbReference>
<feature type="non-terminal residue" evidence="1">
    <location>
        <position position="99"/>
    </location>
</feature>
<organism evidence="1 2">
    <name type="scientific">Pelobates cultripes</name>
    <name type="common">Western spadefoot toad</name>
    <dbReference type="NCBI Taxonomy" id="61616"/>
    <lineage>
        <taxon>Eukaryota</taxon>
        <taxon>Metazoa</taxon>
        <taxon>Chordata</taxon>
        <taxon>Craniata</taxon>
        <taxon>Vertebrata</taxon>
        <taxon>Euteleostomi</taxon>
        <taxon>Amphibia</taxon>
        <taxon>Batrachia</taxon>
        <taxon>Anura</taxon>
        <taxon>Pelobatoidea</taxon>
        <taxon>Pelobatidae</taxon>
        <taxon>Pelobates</taxon>
    </lineage>
</organism>
<evidence type="ECO:0000313" key="1">
    <source>
        <dbReference type="EMBL" id="CAH2247949.1"/>
    </source>
</evidence>
<protein>
    <submittedName>
        <fullName evidence="1">Uncharacterized protein</fullName>
    </submittedName>
</protein>
<dbReference type="AlphaFoldDB" id="A0AAD1REJ1"/>
<name>A0AAD1REJ1_PELCU</name>
<dbReference type="EMBL" id="OW240913">
    <property type="protein sequence ID" value="CAH2247949.1"/>
    <property type="molecule type" value="Genomic_DNA"/>
</dbReference>
<accession>A0AAD1REJ1</accession>
<proteinExistence type="predicted"/>
<evidence type="ECO:0000313" key="2">
    <source>
        <dbReference type="Proteomes" id="UP001295444"/>
    </source>
</evidence>
<gene>
    <name evidence="1" type="ORF">PECUL_23A028502</name>
</gene>
<dbReference type="Gene3D" id="3.30.250.20">
    <property type="entry name" value="L1 transposable element, C-terminal domain"/>
    <property type="match status" value="1"/>
</dbReference>
<sequence length="99" mass="11333">MPQPPEDYAKIQIFPDISAATLRKRKEFLPITTALRNNGIRYRWGYPTKLLVVKDGVLKPIFTPEDGAAKLKTWGINPQLEPAQASPWHRLRLEWQAAP</sequence>